<proteinExistence type="predicted"/>
<dbReference type="InterPro" id="IPR003737">
    <property type="entry name" value="GlcNAc_PI_deacetylase-related"/>
</dbReference>
<keyword evidence="1" id="KW-0456">Lyase</keyword>
<dbReference type="EC" id="4.2.1.83" evidence="1"/>
<evidence type="ECO:0000313" key="1">
    <source>
        <dbReference type="EMBL" id="MEH2556179.1"/>
    </source>
</evidence>
<dbReference type="GO" id="GO:0047584">
    <property type="term" value="F:4-oxalmesaconate hydratase activity"/>
    <property type="evidence" value="ECO:0007669"/>
    <property type="project" value="UniProtKB-EC"/>
</dbReference>
<sequence>MPNNSLAAGAAGDVYKSKEEIPIMSNAGKTGLVVTAHPGDFVWRAGGAIALHVKKGYRVKIACLSFGERGESQFAWKEAGATMEKVKAGRRDEAQRAAEMLGAEIEFFDAGDYPLRLTDKHFDRMVDIYRELNPSFVLTHALEDPYNFDHPNAAHFAQETRVVAQAMGHKPGAKYTYSAPPVFLFEPHQPEMCNFKPQVILNIDEVWEIKRKTFEILAAQKHLWAYYERVALQRGVQGGRNTGKPMTYGEAYQRLFPMAMEELA</sequence>
<dbReference type="PANTHER" id="PTHR12993">
    <property type="entry name" value="N-ACETYLGLUCOSAMINYL-PHOSPHATIDYLINOSITOL DE-N-ACETYLASE-RELATED"/>
    <property type="match status" value="1"/>
</dbReference>
<dbReference type="SUPFAM" id="SSF102588">
    <property type="entry name" value="LmbE-like"/>
    <property type="match status" value="1"/>
</dbReference>
<keyword evidence="2" id="KW-1185">Reference proteome</keyword>
<comment type="caution">
    <text evidence="1">The sequence shown here is derived from an EMBL/GenBank/DDBJ whole genome shotgun (WGS) entry which is preliminary data.</text>
</comment>
<dbReference type="Gene3D" id="3.40.50.10320">
    <property type="entry name" value="LmbE-like"/>
    <property type="match status" value="1"/>
</dbReference>
<accession>A0ABU8BDD3</accession>
<dbReference type="Proteomes" id="UP001364224">
    <property type="component" value="Unassembled WGS sequence"/>
</dbReference>
<gene>
    <name evidence="1" type="ORF">V1286_003708</name>
</gene>
<organism evidence="1 2">
    <name type="scientific">Bradyrhizobium algeriense</name>
    <dbReference type="NCBI Taxonomy" id="634784"/>
    <lineage>
        <taxon>Bacteria</taxon>
        <taxon>Pseudomonadati</taxon>
        <taxon>Pseudomonadota</taxon>
        <taxon>Alphaproteobacteria</taxon>
        <taxon>Hyphomicrobiales</taxon>
        <taxon>Nitrobacteraceae</taxon>
        <taxon>Bradyrhizobium</taxon>
    </lineage>
</organism>
<dbReference type="EMBL" id="JAZHRV010000001">
    <property type="protein sequence ID" value="MEH2556179.1"/>
    <property type="molecule type" value="Genomic_DNA"/>
</dbReference>
<reference evidence="1 2" key="1">
    <citation type="submission" date="2024-02" db="EMBL/GenBank/DDBJ databases">
        <title>Adaptive strategies in a cosmopolitan and abundant soil bacterium.</title>
        <authorList>
            <person name="Carini P."/>
        </authorList>
    </citation>
    <scope>NUCLEOTIDE SEQUENCE [LARGE SCALE GENOMIC DNA]</scope>
    <source>
        <strain evidence="1 2">AZCC 1608</strain>
    </source>
</reference>
<name>A0ABU8BDD3_9BRAD</name>
<evidence type="ECO:0000313" key="2">
    <source>
        <dbReference type="Proteomes" id="UP001364224"/>
    </source>
</evidence>
<dbReference type="PANTHER" id="PTHR12993:SF29">
    <property type="entry name" value="BLR3841 PROTEIN"/>
    <property type="match status" value="1"/>
</dbReference>
<protein>
    <submittedName>
        <fullName evidence="1">4-oxalomesaconate hydratase</fullName>
        <ecNumber evidence="1">4.2.1.83</ecNumber>
    </submittedName>
</protein>
<dbReference type="Pfam" id="PF02585">
    <property type="entry name" value="PIG-L"/>
    <property type="match status" value="1"/>
</dbReference>
<dbReference type="InterPro" id="IPR024078">
    <property type="entry name" value="LmbE-like_dom_sf"/>
</dbReference>